<comment type="subcellular location">
    <subcellularLocation>
        <location evidence="1">Membrane</location>
        <topology evidence="1">Multi-pass membrane protein</topology>
    </subcellularLocation>
</comment>
<comment type="caution">
    <text evidence="9">The sequence shown here is derived from an EMBL/GenBank/DDBJ whole genome shotgun (WGS) entry which is preliminary data.</text>
</comment>
<dbReference type="GO" id="GO:0006952">
    <property type="term" value="P:defense response"/>
    <property type="evidence" value="ECO:0007669"/>
    <property type="project" value="UniProtKB-KW"/>
</dbReference>
<evidence type="ECO:0000256" key="2">
    <source>
        <dbReference type="ARBA" id="ARBA00006574"/>
    </source>
</evidence>
<keyword evidence="7" id="KW-0568">Pathogenesis-related protein</keyword>
<dbReference type="AlphaFoldDB" id="A0A8J5FT26"/>
<evidence type="ECO:0000313" key="10">
    <source>
        <dbReference type="Proteomes" id="UP000734854"/>
    </source>
</evidence>
<dbReference type="InterPro" id="IPR004326">
    <property type="entry name" value="Mlo"/>
</dbReference>
<dbReference type="GO" id="GO:0016020">
    <property type="term" value="C:membrane"/>
    <property type="evidence" value="ECO:0007669"/>
    <property type="project" value="UniProtKB-SubCell"/>
</dbReference>
<feature type="transmembrane region" description="Helical" evidence="8">
    <location>
        <begin position="299"/>
        <end position="320"/>
    </location>
</feature>
<evidence type="ECO:0000256" key="3">
    <source>
        <dbReference type="ARBA" id="ARBA00022692"/>
    </source>
</evidence>
<comment type="similarity">
    <text evidence="2">Belongs to the MLO family.</text>
</comment>
<evidence type="ECO:0000256" key="6">
    <source>
        <dbReference type="ARBA" id="ARBA00023136"/>
    </source>
</evidence>
<evidence type="ECO:0000256" key="8">
    <source>
        <dbReference type="SAM" id="Phobius"/>
    </source>
</evidence>
<dbReference type="EMBL" id="JACMSC010000013">
    <property type="protein sequence ID" value="KAG6493314.1"/>
    <property type="molecule type" value="Genomic_DNA"/>
</dbReference>
<accession>A0A8J5FT26</accession>
<feature type="transmembrane region" description="Helical" evidence="8">
    <location>
        <begin position="6"/>
        <end position="24"/>
    </location>
</feature>
<keyword evidence="3 8" id="KW-0812">Transmembrane</keyword>
<dbReference type="Proteomes" id="UP000734854">
    <property type="component" value="Unassembled WGS sequence"/>
</dbReference>
<evidence type="ECO:0000256" key="1">
    <source>
        <dbReference type="ARBA" id="ARBA00004141"/>
    </source>
</evidence>
<organism evidence="9 10">
    <name type="scientific">Zingiber officinale</name>
    <name type="common">Ginger</name>
    <name type="synonym">Amomum zingiber</name>
    <dbReference type="NCBI Taxonomy" id="94328"/>
    <lineage>
        <taxon>Eukaryota</taxon>
        <taxon>Viridiplantae</taxon>
        <taxon>Streptophyta</taxon>
        <taxon>Embryophyta</taxon>
        <taxon>Tracheophyta</taxon>
        <taxon>Spermatophyta</taxon>
        <taxon>Magnoliopsida</taxon>
        <taxon>Liliopsida</taxon>
        <taxon>Zingiberales</taxon>
        <taxon>Zingiberaceae</taxon>
        <taxon>Zingiber</taxon>
    </lineage>
</organism>
<dbReference type="Pfam" id="PF03094">
    <property type="entry name" value="Mlo"/>
    <property type="match status" value="1"/>
</dbReference>
<evidence type="ECO:0000256" key="4">
    <source>
        <dbReference type="ARBA" id="ARBA00022821"/>
    </source>
</evidence>
<keyword evidence="6 8" id="KW-0472">Membrane</keyword>
<keyword evidence="4" id="KW-0611">Plant defense</keyword>
<proteinExistence type="inferred from homology"/>
<sequence>MDLLTAMWTAAVVGTVSFYWFVWVMGSAEVKGKWAVNLKMGSIMRVKVQDKYKQYWSFFLRSKEGIVAVSNDDNVPAFVDTFYNLVTDIYKWGWGQSFHFSPSLPGRSHWEATHIHEEPADDLRDGDLISHIPIRAEITRALTMRRQSSFMKFYSSNSWSRNSFVIWVVTPNPSLWMIGVNALCLNDLIEPRNVSYLFPLLISSHHIMQTCFFRQFGKSVVQADYLTLRQGFILNHNLTPRYDFHSYMICSMEEEFKRIVGVRFSHSNSQALIFNSYSAQLWGFVVAFMLFNINGSNLYFWITIIPVTVDTLFIVCVISAHQIKEGMGYLQFLCLLIKLVLSVGAKL</sequence>
<dbReference type="PANTHER" id="PTHR44742">
    <property type="match status" value="1"/>
</dbReference>
<protein>
    <submittedName>
        <fullName evidence="9">Uncharacterized protein</fullName>
    </submittedName>
</protein>
<reference evidence="9 10" key="1">
    <citation type="submission" date="2020-08" db="EMBL/GenBank/DDBJ databases">
        <title>Plant Genome Project.</title>
        <authorList>
            <person name="Zhang R.-G."/>
        </authorList>
    </citation>
    <scope>NUCLEOTIDE SEQUENCE [LARGE SCALE GENOMIC DNA]</scope>
    <source>
        <tissue evidence="9">Rhizome</tissue>
    </source>
</reference>
<evidence type="ECO:0000313" key="9">
    <source>
        <dbReference type="EMBL" id="KAG6493314.1"/>
    </source>
</evidence>
<gene>
    <name evidence="9" type="ORF">ZIOFF_048296</name>
</gene>
<keyword evidence="10" id="KW-1185">Reference proteome</keyword>
<evidence type="ECO:0000256" key="7">
    <source>
        <dbReference type="ARBA" id="ARBA00023265"/>
    </source>
</evidence>
<name>A0A8J5FT26_ZINOF</name>
<dbReference type="PANTHER" id="PTHR44742:SF2">
    <property type="entry name" value="24-METHYLENESTEROL C-METHYLTRANSFERASE 2"/>
    <property type="match status" value="1"/>
</dbReference>
<keyword evidence="5 8" id="KW-1133">Transmembrane helix</keyword>
<feature type="transmembrane region" description="Helical" evidence="8">
    <location>
        <begin position="272"/>
        <end position="293"/>
    </location>
</feature>
<feature type="transmembrane region" description="Helical" evidence="8">
    <location>
        <begin position="327"/>
        <end position="345"/>
    </location>
</feature>
<evidence type="ECO:0000256" key="5">
    <source>
        <dbReference type="ARBA" id="ARBA00022989"/>
    </source>
</evidence>